<proteinExistence type="predicted"/>
<dbReference type="InParanoid" id="A0A7J8DC08"/>
<feature type="compositionally biased region" description="Basic residues" evidence="1">
    <location>
        <begin position="45"/>
        <end position="55"/>
    </location>
</feature>
<dbReference type="AlphaFoldDB" id="A0A7J8DC08"/>
<protein>
    <submittedName>
        <fullName evidence="2">Uncharacterized protein</fullName>
    </submittedName>
</protein>
<name>A0A7J8DC08_MOLMO</name>
<keyword evidence="3" id="KW-1185">Reference proteome</keyword>
<evidence type="ECO:0000256" key="1">
    <source>
        <dbReference type="SAM" id="MobiDB-lite"/>
    </source>
</evidence>
<organism evidence="2 3">
    <name type="scientific">Molossus molossus</name>
    <name type="common">Pallas' mastiff bat</name>
    <name type="synonym">Vespertilio molossus</name>
    <dbReference type="NCBI Taxonomy" id="27622"/>
    <lineage>
        <taxon>Eukaryota</taxon>
        <taxon>Metazoa</taxon>
        <taxon>Chordata</taxon>
        <taxon>Craniata</taxon>
        <taxon>Vertebrata</taxon>
        <taxon>Euteleostomi</taxon>
        <taxon>Mammalia</taxon>
        <taxon>Eutheria</taxon>
        <taxon>Laurasiatheria</taxon>
        <taxon>Chiroptera</taxon>
        <taxon>Yangochiroptera</taxon>
        <taxon>Molossidae</taxon>
        <taxon>Molossus</taxon>
    </lineage>
</organism>
<evidence type="ECO:0000313" key="3">
    <source>
        <dbReference type="Proteomes" id="UP000550707"/>
    </source>
</evidence>
<feature type="region of interest" description="Disordered" evidence="1">
    <location>
        <begin position="1"/>
        <end position="74"/>
    </location>
</feature>
<accession>A0A7J8DC08</accession>
<evidence type="ECO:0000313" key="2">
    <source>
        <dbReference type="EMBL" id="KAF6420643.1"/>
    </source>
</evidence>
<dbReference type="EMBL" id="JACASF010000018">
    <property type="protein sequence ID" value="KAF6420643.1"/>
    <property type="molecule type" value="Genomic_DNA"/>
</dbReference>
<comment type="caution">
    <text evidence="2">The sequence shown here is derived from an EMBL/GenBank/DDBJ whole genome shotgun (WGS) entry which is preliminary data.</text>
</comment>
<reference evidence="2 3" key="1">
    <citation type="journal article" date="2020" name="Nature">
        <title>Six reference-quality genomes reveal evolution of bat adaptations.</title>
        <authorList>
            <person name="Jebb D."/>
            <person name="Huang Z."/>
            <person name="Pippel M."/>
            <person name="Hughes G.M."/>
            <person name="Lavrichenko K."/>
            <person name="Devanna P."/>
            <person name="Winkler S."/>
            <person name="Jermiin L.S."/>
            <person name="Skirmuntt E.C."/>
            <person name="Katzourakis A."/>
            <person name="Burkitt-Gray L."/>
            <person name="Ray D.A."/>
            <person name="Sullivan K.A.M."/>
            <person name="Roscito J.G."/>
            <person name="Kirilenko B.M."/>
            <person name="Davalos L.M."/>
            <person name="Corthals A.P."/>
            <person name="Power M.L."/>
            <person name="Jones G."/>
            <person name="Ransome R.D."/>
            <person name="Dechmann D.K.N."/>
            <person name="Locatelli A.G."/>
            <person name="Puechmaille S.J."/>
            <person name="Fedrigo O."/>
            <person name="Jarvis E.D."/>
            <person name="Hiller M."/>
            <person name="Vernes S.C."/>
            <person name="Myers E.W."/>
            <person name="Teeling E.C."/>
        </authorList>
    </citation>
    <scope>NUCLEOTIDE SEQUENCE [LARGE SCALE GENOMIC DNA]</scope>
    <source>
        <strain evidence="2">MMolMol1</strain>
        <tissue evidence="2">Muscle</tissue>
    </source>
</reference>
<dbReference type="Proteomes" id="UP000550707">
    <property type="component" value="Unassembled WGS sequence"/>
</dbReference>
<feature type="compositionally biased region" description="Polar residues" evidence="1">
    <location>
        <begin position="19"/>
        <end position="31"/>
    </location>
</feature>
<sequence>MVPRGESKNPGGGEGGQCCQDNENSAESRSCSLRPAGKEKGMQWRSRRNGKHRRKAEGAEGEESDLSTAAERAGEQLCTTQCPEGWEMLLATVEPKAPSRHKGCRCPITLHWSVVLKDFLYHEPNWKNTVRGNSAGCEEFIEGPLFQTHEP</sequence>
<gene>
    <name evidence="2" type="ORF">HJG59_009372</name>
</gene>